<sequence length="134" mass="15199">MMSRLKGNQGFVLADVTLGLFIISVALLCISMLFTQALQLEEIAGDYTLATNVAQKQLELLKNKSPVYWAELQLPCTIPWEDERFPPPADYELTTYAVPSTRGSHLVQVTVIVTWQERQKDYSIQLVTLYSKMN</sequence>
<dbReference type="Proteomes" id="UP001165492">
    <property type="component" value="Unassembled WGS sequence"/>
</dbReference>
<evidence type="ECO:0000256" key="1">
    <source>
        <dbReference type="SAM" id="Phobius"/>
    </source>
</evidence>
<comment type="caution">
    <text evidence="2">The sequence shown here is derived from an EMBL/GenBank/DDBJ whole genome shotgun (WGS) entry which is preliminary data.</text>
</comment>
<keyword evidence="1" id="KW-0812">Transmembrane</keyword>
<feature type="transmembrane region" description="Helical" evidence="1">
    <location>
        <begin position="12"/>
        <end position="34"/>
    </location>
</feature>
<keyword evidence="3" id="KW-1185">Reference proteome</keyword>
<name>A0ABS8HPI6_9FIRM</name>
<proteinExistence type="predicted"/>
<dbReference type="EMBL" id="JAJHJB010000003">
    <property type="protein sequence ID" value="MCC5464546.1"/>
    <property type="molecule type" value="Genomic_DNA"/>
</dbReference>
<evidence type="ECO:0000313" key="2">
    <source>
        <dbReference type="EMBL" id="MCC5464546.1"/>
    </source>
</evidence>
<accession>A0ABS8HPI6</accession>
<keyword evidence="1" id="KW-1133">Transmembrane helix</keyword>
<gene>
    <name evidence="2" type="ORF">LMF89_04100</name>
</gene>
<protein>
    <submittedName>
        <fullName evidence="2">Uncharacterized protein</fullName>
    </submittedName>
</protein>
<dbReference type="RefSeq" id="WP_229533978.1">
    <property type="nucleotide sequence ID" value="NZ_JAJHJB010000003.1"/>
</dbReference>
<reference evidence="2" key="1">
    <citation type="submission" date="2021-11" db="EMBL/GenBank/DDBJ databases">
        <title>Description of a new species Pelosinus isolated from the bottom sediments of Lake Baikal.</title>
        <authorList>
            <person name="Zakharyuk A."/>
        </authorList>
    </citation>
    <scope>NUCLEOTIDE SEQUENCE</scope>
    <source>
        <strain evidence="2">Bkl1</strain>
    </source>
</reference>
<evidence type="ECO:0000313" key="3">
    <source>
        <dbReference type="Proteomes" id="UP001165492"/>
    </source>
</evidence>
<keyword evidence="1" id="KW-0472">Membrane</keyword>
<organism evidence="2 3">
    <name type="scientific">Pelosinus baikalensis</name>
    <dbReference type="NCBI Taxonomy" id="2892015"/>
    <lineage>
        <taxon>Bacteria</taxon>
        <taxon>Bacillati</taxon>
        <taxon>Bacillota</taxon>
        <taxon>Negativicutes</taxon>
        <taxon>Selenomonadales</taxon>
        <taxon>Sporomusaceae</taxon>
        <taxon>Pelosinus</taxon>
    </lineage>
</organism>